<accession>A0ABY4VYC1</accession>
<name>A0ABY4VYC1_9PROT</name>
<proteinExistence type="predicted"/>
<gene>
    <name evidence="2" type="ORF">NBZ79_12120</name>
</gene>
<feature type="region of interest" description="Disordered" evidence="1">
    <location>
        <begin position="1"/>
        <end position="20"/>
    </location>
</feature>
<evidence type="ECO:0000313" key="2">
    <source>
        <dbReference type="EMBL" id="USG59922.1"/>
    </source>
</evidence>
<evidence type="ECO:0000313" key="3">
    <source>
        <dbReference type="Proteomes" id="UP001056291"/>
    </source>
</evidence>
<keyword evidence="3" id="KW-1185">Reference proteome</keyword>
<reference evidence="2" key="1">
    <citation type="submission" date="2022-06" db="EMBL/GenBank/DDBJ databases">
        <title>Sneathiella actinostolidae sp. nov., isolated from a sea anemonein the Western Pacific Ocean.</title>
        <authorList>
            <person name="Wei M.J."/>
        </authorList>
    </citation>
    <scope>NUCLEOTIDE SEQUENCE</scope>
    <source>
        <strain evidence="2">PHK-P5</strain>
    </source>
</reference>
<dbReference type="EMBL" id="CP098747">
    <property type="protein sequence ID" value="USG59922.1"/>
    <property type="molecule type" value="Genomic_DNA"/>
</dbReference>
<evidence type="ECO:0000256" key="1">
    <source>
        <dbReference type="SAM" id="MobiDB-lite"/>
    </source>
</evidence>
<dbReference type="RefSeq" id="WP_251932692.1">
    <property type="nucleotide sequence ID" value="NZ_CP098747.1"/>
</dbReference>
<organism evidence="2 3">
    <name type="scientific">Sneathiella marina</name>
    <dbReference type="NCBI Taxonomy" id="2950108"/>
    <lineage>
        <taxon>Bacteria</taxon>
        <taxon>Pseudomonadati</taxon>
        <taxon>Pseudomonadota</taxon>
        <taxon>Alphaproteobacteria</taxon>
        <taxon>Sneathiellales</taxon>
        <taxon>Sneathiellaceae</taxon>
        <taxon>Sneathiella</taxon>
    </lineage>
</organism>
<protein>
    <submittedName>
        <fullName evidence="2">Uncharacterized protein</fullName>
    </submittedName>
</protein>
<dbReference type="Proteomes" id="UP001056291">
    <property type="component" value="Chromosome"/>
</dbReference>
<sequence length="99" mass="10698">MSLKYKHKESTDPDRGPDAIIPRGEAEIGLLAASDPEEAANDNAPLLDVVKGAVWRDVQSLQAKAGAMEDGPTVATREDLFELDFTPQRSGMRGFLDEG</sequence>
<feature type="compositionally biased region" description="Basic and acidic residues" evidence="1">
    <location>
        <begin position="8"/>
        <end position="17"/>
    </location>
</feature>